<gene>
    <name evidence="2" type="ORF">LCGC14_1015390</name>
</gene>
<dbReference type="EMBL" id="LAZR01004021">
    <property type="protein sequence ID" value="KKN12553.1"/>
    <property type="molecule type" value="Genomic_DNA"/>
</dbReference>
<dbReference type="AlphaFoldDB" id="A0A0F9R531"/>
<dbReference type="Pfam" id="PF21779">
    <property type="entry name" value="DUF6874"/>
    <property type="match status" value="1"/>
</dbReference>
<sequence length="102" mass="11289">MTISFKASKEDAAIIERIAERAFKFAEDAEIPADKLDFLMDVTAAHCNGCPLDLDRLLAGPDSDFTDDVFGIRRHLNRESGELEDCFLPRYATLPADKVAVA</sequence>
<comment type="caution">
    <text evidence="2">The sequence shown here is derived from an EMBL/GenBank/DDBJ whole genome shotgun (WGS) entry which is preliminary data.</text>
</comment>
<evidence type="ECO:0000313" key="2">
    <source>
        <dbReference type="EMBL" id="KKN12553.1"/>
    </source>
</evidence>
<evidence type="ECO:0000259" key="1">
    <source>
        <dbReference type="Pfam" id="PF21779"/>
    </source>
</evidence>
<proteinExistence type="predicted"/>
<name>A0A0F9R531_9ZZZZ</name>
<feature type="domain" description="DUF6874" evidence="1">
    <location>
        <begin position="11"/>
        <end position="92"/>
    </location>
</feature>
<organism evidence="2">
    <name type="scientific">marine sediment metagenome</name>
    <dbReference type="NCBI Taxonomy" id="412755"/>
    <lineage>
        <taxon>unclassified sequences</taxon>
        <taxon>metagenomes</taxon>
        <taxon>ecological metagenomes</taxon>
    </lineage>
</organism>
<dbReference type="InterPro" id="IPR049239">
    <property type="entry name" value="DUF6874"/>
</dbReference>
<reference evidence="2" key="1">
    <citation type="journal article" date="2015" name="Nature">
        <title>Complex archaea that bridge the gap between prokaryotes and eukaryotes.</title>
        <authorList>
            <person name="Spang A."/>
            <person name="Saw J.H."/>
            <person name="Jorgensen S.L."/>
            <person name="Zaremba-Niedzwiedzka K."/>
            <person name="Martijn J."/>
            <person name="Lind A.E."/>
            <person name="van Eijk R."/>
            <person name="Schleper C."/>
            <person name="Guy L."/>
            <person name="Ettema T.J."/>
        </authorList>
    </citation>
    <scope>NUCLEOTIDE SEQUENCE</scope>
</reference>
<accession>A0A0F9R531</accession>
<protein>
    <recommendedName>
        <fullName evidence="1">DUF6874 domain-containing protein</fullName>
    </recommendedName>
</protein>